<dbReference type="AlphaFoldDB" id="A0A5P0V324"/>
<evidence type="ECO:0000313" key="1">
    <source>
        <dbReference type="EMBL" id="MCW4093450.1"/>
    </source>
</evidence>
<evidence type="ECO:0000313" key="3">
    <source>
        <dbReference type="EMBL" id="MQO56137.1"/>
    </source>
</evidence>
<dbReference type="Proteomes" id="UP000406735">
    <property type="component" value="Unassembled WGS sequence"/>
</dbReference>
<dbReference type="EMBL" id="VZAZ01000045">
    <property type="protein sequence ID" value="MQO56137.1"/>
    <property type="molecule type" value="Genomic_DNA"/>
</dbReference>
<evidence type="ECO:0000313" key="2">
    <source>
        <dbReference type="EMBL" id="MQN09420.1"/>
    </source>
</evidence>
<accession>A0A5P0V324</accession>
<dbReference type="Proteomes" id="UP001209074">
    <property type="component" value="Unassembled WGS sequence"/>
</dbReference>
<gene>
    <name evidence="3" type="ORF">F7D42_10565</name>
    <name evidence="2" type="ORF">F7D97_05575</name>
    <name evidence="1" type="ORF">ONT05_07745</name>
</gene>
<dbReference type="EMBL" id="JAPDUS010000011">
    <property type="protein sequence ID" value="MCW4093450.1"/>
    <property type="molecule type" value="Genomic_DNA"/>
</dbReference>
<evidence type="ECO:0000313" key="4">
    <source>
        <dbReference type="Proteomes" id="UP000358159"/>
    </source>
</evidence>
<comment type="caution">
    <text evidence="3">The sequence shown here is derived from an EMBL/GenBank/DDBJ whole genome shotgun (WGS) entry which is preliminary data.</text>
</comment>
<proteinExistence type="predicted"/>
<evidence type="ECO:0000313" key="5">
    <source>
        <dbReference type="Proteomes" id="UP000406735"/>
    </source>
</evidence>
<dbReference type="EMBL" id="VZCY01000044">
    <property type="protein sequence ID" value="MQN09420.1"/>
    <property type="molecule type" value="Genomic_DNA"/>
</dbReference>
<dbReference type="RefSeq" id="WP_153080646.1">
    <property type="nucleotide sequence ID" value="NZ_JAHOMZ010000026.1"/>
</dbReference>
<sequence length="164" mass="18537">MSLEEIFAQAILTGGVTILNCSVVIGSNAQVSDFLQNTAASNQNLKVDQEIKVDPRLKTEKAALIWKTLTEHKYIHTEGSWYVWDRTQAEYGYMVYIVSDILGVKHPANNTIMWKPFHALFLNASHIEGVAKASVSNNISQFSNYNAWCNEAKNIRRILLEYIS</sequence>
<reference evidence="1" key="2">
    <citation type="submission" date="2022-11" db="EMBL/GenBank/DDBJ databases">
        <title>Genomic repertoires linked with pathogenic potency of arthritogenic Prevotella copri isolated from the gut of rheumatoid arthritis patients.</title>
        <authorList>
            <person name="Nii T."/>
            <person name="Maeda Y."/>
            <person name="Motooka D."/>
            <person name="Naito M."/>
            <person name="Matsumoto Y."/>
            <person name="Ogawa T."/>
            <person name="Oguro-Igashira E."/>
            <person name="Kishikawa T."/>
            <person name="Yamashita M."/>
            <person name="Koizumi S."/>
            <person name="Kurakawa T."/>
            <person name="Okumura R."/>
            <person name="Kayama H."/>
            <person name="Murakami M."/>
            <person name="Sakaguchi T."/>
            <person name="Das B."/>
            <person name="Nakamura S."/>
            <person name="Okada Y."/>
            <person name="Kumanogoh A."/>
            <person name="Takeda K."/>
        </authorList>
    </citation>
    <scope>NUCLEOTIDE SEQUENCE</scope>
    <source>
        <strain evidence="1">N016-13</strain>
    </source>
</reference>
<reference evidence="4 5" key="1">
    <citation type="submission" date="2019-09" db="EMBL/GenBank/DDBJ databases">
        <title>Distinct polysaccharide growth profiles of human intestinal Prevotella copri isolates.</title>
        <authorList>
            <person name="Fehlner-Peach H."/>
            <person name="Magnabosco C."/>
            <person name="Raghavan V."/>
            <person name="Scher J.U."/>
            <person name="Tett A."/>
            <person name="Cox L.M."/>
            <person name="Gottsegen C."/>
            <person name="Watters A."/>
            <person name="Wiltshire- Gordon J.D."/>
            <person name="Segata N."/>
            <person name="Bonneau R."/>
            <person name="Littman D.R."/>
        </authorList>
    </citation>
    <scope>NUCLEOTIDE SEQUENCE [LARGE SCALE GENOMIC DNA]</scope>
    <source>
        <strain evidence="3 4">BVe41219</strain>
        <strain evidence="5">iK21513</strain>
        <strain evidence="2">IK21513</strain>
    </source>
</reference>
<dbReference type="Proteomes" id="UP000358159">
    <property type="component" value="Unassembled WGS sequence"/>
</dbReference>
<organism evidence="3 4">
    <name type="scientific">Segatella copri</name>
    <dbReference type="NCBI Taxonomy" id="165179"/>
    <lineage>
        <taxon>Bacteria</taxon>
        <taxon>Pseudomonadati</taxon>
        <taxon>Bacteroidota</taxon>
        <taxon>Bacteroidia</taxon>
        <taxon>Bacteroidales</taxon>
        <taxon>Prevotellaceae</taxon>
        <taxon>Segatella</taxon>
    </lineage>
</organism>
<protein>
    <submittedName>
        <fullName evidence="3">Uncharacterized protein</fullName>
    </submittedName>
</protein>
<name>A0A5P0V324_9BACT</name>